<keyword evidence="1" id="KW-1133">Transmembrane helix</keyword>
<evidence type="ECO:0000313" key="3">
    <source>
        <dbReference type="Proteomes" id="UP001651050"/>
    </source>
</evidence>
<name>A0ABT0J5F5_9MICO</name>
<keyword evidence="1" id="KW-0472">Membrane</keyword>
<dbReference type="RefSeq" id="WP_416344563.1">
    <property type="nucleotide sequence ID" value="NZ_JALQCY010000004.1"/>
</dbReference>
<protein>
    <submittedName>
        <fullName evidence="2">DUF2530 domain-containing protein</fullName>
    </submittedName>
</protein>
<organism evidence="2 3">
    <name type="scientific">Isoptericola peretonis</name>
    <dbReference type="NCBI Taxonomy" id="2918523"/>
    <lineage>
        <taxon>Bacteria</taxon>
        <taxon>Bacillati</taxon>
        <taxon>Actinomycetota</taxon>
        <taxon>Actinomycetes</taxon>
        <taxon>Micrococcales</taxon>
        <taxon>Promicromonosporaceae</taxon>
        <taxon>Isoptericola</taxon>
    </lineage>
</organism>
<proteinExistence type="predicted"/>
<sequence>MPSLVRLLTHPEERRPGPPPLRVDLRRVVLGGIALWAVALVATLVVFVLGRATVEAVVTCVAGIVLGGAGLLWERKHRDDYRGED</sequence>
<feature type="transmembrane region" description="Helical" evidence="1">
    <location>
        <begin position="28"/>
        <end position="50"/>
    </location>
</feature>
<evidence type="ECO:0000256" key="1">
    <source>
        <dbReference type="SAM" id="Phobius"/>
    </source>
</evidence>
<accession>A0ABT0J5F5</accession>
<feature type="transmembrane region" description="Helical" evidence="1">
    <location>
        <begin position="56"/>
        <end position="73"/>
    </location>
</feature>
<keyword evidence="1" id="KW-0812">Transmembrane</keyword>
<gene>
    <name evidence="2" type="ORF">M1843_13175</name>
</gene>
<dbReference type="Proteomes" id="UP001651050">
    <property type="component" value="Unassembled WGS sequence"/>
</dbReference>
<dbReference type="EMBL" id="JALQCY010000004">
    <property type="protein sequence ID" value="MCK9794699.1"/>
    <property type="molecule type" value="Genomic_DNA"/>
</dbReference>
<evidence type="ECO:0000313" key="2">
    <source>
        <dbReference type="EMBL" id="MCK9794699.1"/>
    </source>
</evidence>
<comment type="caution">
    <text evidence="2">The sequence shown here is derived from an EMBL/GenBank/DDBJ whole genome shotgun (WGS) entry which is preliminary data.</text>
</comment>
<reference evidence="2 3" key="1">
    <citation type="submission" date="2022-02" db="EMBL/GenBank/DDBJ databases">
        <title>The car tank lid bacteriome: a reservoir of bacteria with potential in bioremediation of fuel.</title>
        <authorList>
            <person name="Vidal-Verdu A."/>
            <person name="Gomez-Martinez D."/>
            <person name="Latorre-Perez A."/>
            <person name="Pereto J."/>
            <person name="Porcar M."/>
        </authorList>
    </citation>
    <scope>NUCLEOTIDE SEQUENCE [LARGE SCALE GENOMIC DNA]</scope>
    <source>
        <strain evidence="2 3">4D.3</strain>
    </source>
</reference>
<keyword evidence="3" id="KW-1185">Reference proteome</keyword>